<dbReference type="AlphaFoldDB" id="A0AAV4N6F7"/>
<organism evidence="1 2">
    <name type="scientific">Caerostris extrusa</name>
    <name type="common">Bark spider</name>
    <name type="synonym">Caerostris bankana</name>
    <dbReference type="NCBI Taxonomy" id="172846"/>
    <lineage>
        <taxon>Eukaryota</taxon>
        <taxon>Metazoa</taxon>
        <taxon>Ecdysozoa</taxon>
        <taxon>Arthropoda</taxon>
        <taxon>Chelicerata</taxon>
        <taxon>Arachnida</taxon>
        <taxon>Araneae</taxon>
        <taxon>Araneomorphae</taxon>
        <taxon>Entelegynae</taxon>
        <taxon>Araneoidea</taxon>
        <taxon>Araneidae</taxon>
        <taxon>Caerostris</taxon>
    </lineage>
</organism>
<gene>
    <name evidence="1" type="ORF">CEXT_751471</name>
</gene>
<evidence type="ECO:0000313" key="1">
    <source>
        <dbReference type="EMBL" id="GIX80293.1"/>
    </source>
</evidence>
<dbReference type="EMBL" id="BPLR01020581">
    <property type="protein sequence ID" value="GIX80293.1"/>
    <property type="molecule type" value="Genomic_DNA"/>
</dbReference>
<accession>A0AAV4N6F7</accession>
<proteinExistence type="predicted"/>
<protein>
    <submittedName>
        <fullName evidence="1">Uncharacterized protein</fullName>
    </submittedName>
</protein>
<keyword evidence="2" id="KW-1185">Reference proteome</keyword>
<sequence>MHRQVLRTGVRRWTAVRCICPRQLSSHVVNSLLPVHDEFISRHIGPRERDQDVMLKELGFKVSPRGFTWVSKLLLSLWIRALGFCWISGVGSACDPSRSVLTNPNDLAGHFGNAP</sequence>
<dbReference type="Proteomes" id="UP001054945">
    <property type="component" value="Unassembled WGS sequence"/>
</dbReference>
<reference evidence="1 2" key="1">
    <citation type="submission" date="2021-06" db="EMBL/GenBank/DDBJ databases">
        <title>Caerostris extrusa draft genome.</title>
        <authorList>
            <person name="Kono N."/>
            <person name="Arakawa K."/>
        </authorList>
    </citation>
    <scope>NUCLEOTIDE SEQUENCE [LARGE SCALE GENOMIC DNA]</scope>
</reference>
<evidence type="ECO:0000313" key="2">
    <source>
        <dbReference type="Proteomes" id="UP001054945"/>
    </source>
</evidence>
<name>A0AAV4N6F7_CAEEX</name>
<comment type="caution">
    <text evidence="1">The sequence shown here is derived from an EMBL/GenBank/DDBJ whole genome shotgun (WGS) entry which is preliminary data.</text>
</comment>